<reference evidence="1 2" key="1">
    <citation type="submission" date="2018-06" db="EMBL/GenBank/DDBJ databases">
        <title>Genomic Encyclopedia of Archaeal and Bacterial Type Strains, Phase II (KMG-II): from individual species to whole genera.</title>
        <authorList>
            <person name="Goeker M."/>
        </authorList>
    </citation>
    <scope>NUCLEOTIDE SEQUENCE [LARGE SCALE GENOMIC DNA]</scope>
    <source>
        <strain evidence="1 2">DSM 29821</strain>
    </source>
</reference>
<dbReference type="RefSeq" id="WP_111593438.1">
    <property type="nucleotide sequence ID" value="NZ_QLMA01000006.1"/>
</dbReference>
<name>A0A327VUJ8_9BACT</name>
<keyword evidence="2" id="KW-1185">Reference proteome</keyword>
<comment type="caution">
    <text evidence="1">The sequence shown here is derived from an EMBL/GenBank/DDBJ whole genome shotgun (WGS) entry which is preliminary data.</text>
</comment>
<proteinExistence type="predicted"/>
<dbReference type="Pfam" id="PF18742">
    <property type="entry name" value="DpnII-MboI"/>
    <property type="match status" value="1"/>
</dbReference>
<organism evidence="1 2">
    <name type="scientific">Chitinophaga dinghuensis</name>
    <dbReference type="NCBI Taxonomy" id="1539050"/>
    <lineage>
        <taxon>Bacteria</taxon>
        <taxon>Pseudomonadati</taxon>
        <taxon>Bacteroidota</taxon>
        <taxon>Chitinophagia</taxon>
        <taxon>Chitinophagales</taxon>
        <taxon>Chitinophagaceae</taxon>
        <taxon>Chitinophaga</taxon>
    </lineage>
</organism>
<evidence type="ECO:0000313" key="1">
    <source>
        <dbReference type="EMBL" id="RAJ78953.1"/>
    </source>
</evidence>
<evidence type="ECO:0000313" key="2">
    <source>
        <dbReference type="Proteomes" id="UP000249819"/>
    </source>
</evidence>
<dbReference type="EMBL" id="QLMA01000006">
    <property type="protein sequence ID" value="RAJ78953.1"/>
    <property type="molecule type" value="Genomic_DNA"/>
</dbReference>
<gene>
    <name evidence="1" type="ORF">CLV59_10613</name>
</gene>
<dbReference type="AlphaFoldDB" id="A0A327VUJ8"/>
<sequence length="418" mass="47641">MVSINTTSKLLINDVYSLLTRKIQTIEPNSLEGIFAAWMLEDLKLPDENKLIADFSVMNYRDVAKLALWIELAPETLSKYSNLLEEGLQRVSGRTDTLMGQPAPFSNDALALLALAIGARRLGGDILIEISKWLIKFVNPSNENLSQWKRLFLFATLRLIAQPTEKHGPIILDNLSDLELALNTKYENLFDEIDLDTVYQTIITRSLEPQIDPEIAICQMAALTYIAKKLPAISLTKPTIEQVVSLLNNIPSGFKRWPWEEKAKTTTSTAQKWDIQNEYHVQSLVYFLLAPIFPDIEQEFSMEQLGQLNARADIGIPSLNVIIEIKFLRQNTPFTKMLEEVAADASLYFKKDGVYLNKYNKMLVLLWDNSRRNQEHREFIKAACQLLNIEAAVVLSRPGNMPIQKREHTEDYQSKPNS</sequence>
<accession>A0A327VUJ8</accession>
<protein>
    <submittedName>
        <fullName evidence="1">Uncharacterized protein</fullName>
    </submittedName>
</protein>
<dbReference type="Proteomes" id="UP000249819">
    <property type="component" value="Unassembled WGS sequence"/>
</dbReference>
<dbReference type="OrthoDB" id="3684535at2"/>